<dbReference type="SUPFAM" id="SSF47336">
    <property type="entry name" value="ACP-like"/>
    <property type="match status" value="1"/>
</dbReference>
<evidence type="ECO:0000313" key="1">
    <source>
        <dbReference type="EMBL" id="MBF9197610.1"/>
    </source>
</evidence>
<keyword evidence="2" id="KW-1185">Reference proteome</keyword>
<protein>
    <recommendedName>
        <fullName evidence="3">Carrier domain-containing protein</fullName>
    </recommendedName>
</protein>
<dbReference type="Gene3D" id="1.10.1200.10">
    <property type="entry name" value="ACP-like"/>
    <property type="match status" value="1"/>
</dbReference>
<proteinExistence type="predicted"/>
<evidence type="ECO:0008006" key="3">
    <source>
        <dbReference type="Google" id="ProtNLM"/>
    </source>
</evidence>
<dbReference type="EMBL" id="JADQDN010000009">
    <property type="protein sequence ID" value="MBF9197610.1"/>
    <property type="molecule type" value="Genomic_DNA"/>
</dbReference>
<reference evidence="1 2" key="1">
    <citation type="submission" date="2020-11" db="EMBL/GenBank/DDBJ databases">
        <authorList>
            <person name="Kim M.K."/>
        </authorList>
    </citation>
    <scope>NUCLEOTIDE SEQUENCE [LARGE SCALE GENOMIC DNA]</scope>
    <source>
        <strain evidence="1 2">BT290</strain>
    </source>
</reference>
<sequence>MTFSLKAEVAQHVLMLCQMIDGNKTTPIAIDVSLTRTLAFDSLKLMQFFAGIEQLYPGIALEDWFVEHSTDGRDTVDSAVAYMTRFLAPSS</sequence>
<dbReference type="RefSeq" id="WP_196264971.1">
    <property type="nucleotide sequence ID" value="NZ_JADQDN010000009.1"/>
</dbReference>
<evidence type="ECO:0000313" key="2">
    <source>
        <dbReference type="Proteomes" id="UP000611708"/>
    </source>
</evidence>
<gene>
    <name evidence="1" type="ORF">I2H36_16345</name>
</gene>
<comment type="caution">
    <text evidence="1">The sequence shown here is derived from an EMBL/GenBank/DDBJ whole genome shotgun (WGS) entry which is preliminary data.</text>
</comment>
<name>A0ABS0HVT2_9HYPH</name>
<accession>A0ABS0HVT2</accession>
<organism evidence="1 2">
    <name type="scientific">Microvirga terrestris</name>
    <dbReference type="NCBI Taxonomy" id="2791024"/>
    <lineage>
        <taxon>Bacteria</taxon>
        <taxon>Pseudomonadati</taxon>
        <taxon>Pseudomonadota</taxon>
        <taxon>Alphaproteobacteria</taxon>
        <taxon>Hyphomicrobiales</taxon>
        <taxon>Methylobacteriaceae</taxon>
        <taxon>Microvirga</taxon>
    </lineage>
</organism>
<dbReference type="Proteomes" id="UP000611708">
    <property type="component" value="Unassembled WGS sequence"/>
</dbReference>
<dbReference type="InterPro" id="IPR036736">
    <property type="entry name" value="ACP-like_sf"/>
</dbReference>